<dbReference type="Pfam" id="PF23282">
    <property type="entry name" value="WHD_ROQ1"/>
    <property type="match status" value="1"/>
</dbReference>
<dbReference type="PROSITE" id="PS50104">
    <property type="entry name" value="TIR"/>
    <property type="match status" value="1"/>
</dbReference>
<gene>
    <name evidence="8" type="ORF">CTI12_AA363670</name>
</gene>
<dbReference type="InterPro" id="IPR000157">
    <property type="entry name" value="TIR_dom"/>
</dbReference>
<dbReference type="InterPro" id="IPR042197">
    <property type="entry name" value="Apaf_helical"/>
</dbReference>
<dbReference type="Gene3D" id="3.30.70.100">
    <property type="match status" value="1"/>
</dbReference>
<sequence length="1177" mass="133173">MASTSLSSSTPNHFKYDVFLSFRGEDTRHTFTDHLYDALVRSGLRTFRDDNDIGRGQVLKQEIQTAIVESRAFIVIISANYANSTWCLDELLLILEQRRNINCFVLPVFYHVDPSDVKNHRGSFAIDVVEGRKWTEANVNRWKEALNEVADLTGMVVSGSETGIIAKVVDTIDYELDLKLVSTPAHLTGMETRAEVVNSWLKDEQSSVNVLAICGMGGCGKTTLAKYIYNLNKQNFESSCFLEEIGKHYKQPYGLIRLQEQLLTDLGGKNKMISSVSQGASKIEEVLQLKKALIVLDDIDDKDELGTLLGTKVFHTQSKIIITTRFRDIYAWFGSLSLKCRVQELELFNDDESLELLSWHAFGSKIPMEGFKELAVQLALYCEGNPLALIVLGSSLFVSAEDPLNINNMINIWRSRMNSLNSLKGDLDSKIQCILQKSFDSLPCDSLKELFLHIACFFVGEYQDVVALILEKDLYAQSGIRTLINRCLLTVSPANKLMMHQLLQDMGRKIVCEESKDPAKRSRVWCSDEAYHVLIEGDGSKKIEGLALDIRKLKEGTEPLALKTGSLVKMKNLKLLQLRYVELVGSYKNFPDLRCLCWHGSHLKRIPSGLLMSSLVAIDMSYSYLEKFEPPMVLNSLKILNLEGCDKLVCIRSLYRFPKLECLMLRGCISLTRVCKTIGGLEGLALLDLTGCNKMWNAPSNKKYVNQLEKLKAKFICGGNPEETLLLLPHSIKILHLDYCKLKYNNDVRVVFHAQSFFYLSLESNLFEFLPNTINLNMLRVLKLTSCPNLKSLQCIPSTLEELYTYWCTSLEKITFQSASFRLREFGYEGCLKLSEIQGLFKLVPIAKINKAGLGNMQWIKAYEDQKVDLVGDEITKGRIWHIQMLYEYGIKSTFLPGIKDETITTSEYTSSSPFLSFHVPLCPQQYRIQGLNVTVLYRSSGGDRDRWGLFVQISNRTKGLTWIYNPVVYCKPKVDEDVVWLSYWPIGNILDVGDEVYVEMILEEGLVVSGCGARLEYMDDGEVDQEENMENNGKGEEVIGGDLSEFEVTAGGYYLCRRDLFGSSTSYMLEMLFGNTVQYTELQGWKKSRQSKLFNGPDLKATKGSFRREVELGVSFNSESKIDKIEKVVSSLEGVESVSIQKEIGRLFVTGNVDPVEVANCVKEYEKMVEILQIFS</sequence>
<dbReference type="OrthoDB" id="1357022at2759"/>
<dbReference type="Pfam" id="PF00931">
    <property type="entry name" value="NB-ARC"/>
    <property type="match status" value="1"/>
</dbReference>
<dbReference type="InterPro" id="IPR044974">
    <property type="entry name" value="Disease_R_plants"/>
</dbReference>
<keyword evidence="5" id="KW-0520">NAD</keyword>
<dbReference type="PANTHER" id="PTHR11017:SF492">
    <property type="entry name" value="TIR DOMAIN, P-LOOP CONTAINING NUCLEOSIDE TRIPHOSPHATE HYDROLASE"/>
    <property type="match status" value="1"/>
</dbReference>
<dbReference type="InterPro" id="IPR032675">
    <property type="entry name" value="LRR_dom_sf"/>
</dbReference>
<feature type="domain" description="TIR" evidence="6">
    <location>
        <begin position="14"/>
        <end position="176"/>
    </location>
</feature>
<dbReference type="GO" id="GO:0043531">
    <property type="term" value="F:ADP binding"/>
    <property type="evidence" value="ECO:0007669"/>
    <property type="project" value="InterPro"/>
</dbReference>
<dbReference type="SUPFAM" id="SSF46785">
    <property type="entry name" value="Winged helix' DNA-binding domain"/>
    <property type="match status" value="1"/>
</dbReference>
<dbReference type="InterPro" id="IPR002182">
    <property type="entry name" value="NB-ARC"/>
</dbReference>
<organism evidence="8 9">
    <name type="scientific">Artemisia annua</name>
    <name type="common">Sweet wormwood</name>
    <dbReference type="NCBI Taxonomy" id="35608"/>
    <lineage>
        <taxon>Eukaryota</taxon>
        <taxon>Viridiplantae</taxon>
        <taxon>Streptophyta</taxon>
        <taxon>Embryophyta</taxon>
        <taxon>Tracheophyta</taxon>
        <taxon>Spermatophyta</taxon>
        <taxon>Magnoliopsida</taxon>
        <taxon>eudicotyledons</taxon>
        <taxon>Gunneridae</taxon>
        <taxon>Pentapetalae</taxon>
        <taxon>asterids</taxon>
        <taxon>campanulids</taxon>
        <taxon>Asterales</taxon>
        <taxon>Asteraceae</taxon>
        <taxon>Asteroideae</taxon>
        <taxon>Anthemideae</taxon>
        <taxon>Artemisiinae</taxon>
        <taxon>Artemisia</taxon>
    </lineage>
</organism>
<dbReference type="SUPFAM" id="SSF52540">
    <property type="entry name" value="P-loop containing nucleoside triphosphate hydrolases"/>
    <property type="match status" value="1"/>
</dbReference>
<evidence type="ECO:0000259" key="6">
    <source>
        <dbReference type="PROSITE" id="PS50104"/>
    </source>
</evidence>
<dbReference type="Pfam" id="PF01582">
    <property type="entry name" value="TIR"/>
    <property type="match status" value="1"/>
</dbReference>
<dbReference type="InterPro" id="IPR035897">
    <property type="entry name" value="Toll_tir_struct_dom_sf"/>
</dbReference>
<dbReference type="SUPFAM" id="SSF52058">
    <property type="entry name" value="L domain-like"/>
    <property type="match status" value="1"/>
</dbReference>
<dbReference type="InterPro" id="IPR036163">
    <property type="entry name" value="HMA_dom_sf"/>
</dbReference>
<comment type="subcellular location">
    <subcellularLocation>
        <location evidence="1">Membrane</location>
        <topology evidence="1">Peripheral membrane protein</topology>
    </subcellularLocation>
</comment>
<dbReference type="GO" id="GO:0009626">
    <property type="term" value="P:plant-type hypersensitive response"/>
    <property type="evidence" value="ECO:0007669"/>
    <property type="project" value="UniProtKB-KW"/>
</dbReference>
<dbReference type="SUPFAM" id="SSF52200">
    <property type="entry name" value="Toll/Interleukin receptor TIR domain"/>
    <property type="match status" value="1"/>
</dbReference>
<dbReference type="PROSITE" id="PS50846">
    <property type="entry name" value="HMA_2"/>
    <property type="match status" value="1"/>
</dbReference>
<evidence type="ECO:0000256" key="4">
    <source>
        <dbReference type="ARBA" id="ARBA00022821"/>
    </source>
</evidence>
<keyword evidence="8" id="KW-0675">Receptor</keyword>
<keyword evidence="3" id="KW-0677">Repeat</keyword>
<evidence type="ECO:0000313" key="9">
    <source>
        <dbReference type="Proteomes" id="UP000245207"/>
    </source>
</evidence>
<dbReference type="SUPFAM" id="SSF55008">
    <property type="entry name" value="HMA, heavy metal-associated domain"/>
    <property type="match status" value="1"/>
</dbReference>
<dbReference type="InterPro" id="IPR058192">
    <property type="entry name" value="WHD_ROQ1-like"/>
</dbReference>
<evidence type="ECO:0000256" key="2">
    <source>
        <dbReference type="ARBA" id="ARBA00022614"/>
    </source>
</evidence>
<dbReference type="EMBL" id="PKPP01004862">
    <property type="protein sequence ID" value="PWA62476.1"/>
    <property type="molecule type" value="Genomic_DNA"/>
</dbReference>
<comment type="caution">
    <text evidence="8">The sequence shown here is derived from an EMBL/GenBank/DDBJ whole genome shotgun (WGS) entry which is preliminary data.</text>
</comment>
<dbReference type="GO" id="GO:0007165">
    <property type="term" value="P:signal transduction"/>
    <property type="evidence" value="ECO:0007669"/>
    <property type="project" value="InterPro"/>
</dbReference>
<name>A0A2U1MMN6_ARTAN</name>
<dbReference type="GO" id="GO:0046872">
    <property type="term" value="F:metal ion binding"/>
    <property type="evidence" value="ECO:0007669"/>
    <property type="project" value="InterPro"/>
</dbReference>
<keyword evidence="4" id="KW-0611">Plant defense</keyword>
<dbReference type="InterPro" id="IPR006121">
    <property type="entry name" value="HMA_dom"/>
</dbReference>
<accession>A0A2U1MMN6</accession>
<dbReference type="Gene3D" id="3.40.50.10140">
    <property type="entry name" value="Toll/interleukin-1 receptor homology (TIR) domain"/>
    <property type="match status" value="1"/>
</dbReference>
<keyword evidence="9" id="KW-1185">Reference proteome</keyword>
<proteinExistence type="predicted"/>
<evidence type="ECO:0000313" key="8">
    <source>
        <dbReference type="EMBL" id="PWA62476.1"/>
    </source>
</evidence>
<evidence type="ECO:0000256" key="3">
    <source>
        <dbReference type="ARBA" id="ARBA00022737"/>
    </source>
</evidence>
<dbReference type="InterPro" id="IPR027417">
    <property type="entry name" value="P-loop_NTPase"/>
</dbReference>
<evidence type="ECO:0000256" key="5">
    <source>
        <dbReference type="ARBA" id="ARBA00023027"/>
    </source>
</evidence>
<dbReference type="PRINTS" id="PR00364">
    <property type="entry name" value="DISEASERSIST"/>
</dbReference>
<keyword evidence="2" id="KW-0433">Leucine-rich repeat</keyword>
<dbReference type="SMART" id="SM00255">
    <property type="entry name" value="TIR"/>
    <property type="match status" value="1"/>
</dbReference>
<feature type="domain" description="HMA" evidence="7">
    <location>
        <begin position="1108"/>
        <end position="1174"/>
    </location>
</feature>
<dbReference type="FunFam" id="3.40.50.10140:FF:000007">
    <property type="entry name" value="Disease resistance protein (TIR-NBS-LRR class)"/>
    <property type="match status" value="1"/>
</dbReference>
<dbReference type="PANTHER" id="PTHR11017">
    <property type="entry name" value="LEUCINE-RICH REPEAT-CONTAINING PROTEIN"/>
    <property type="match status" value="1"/>
</dbReference>
<dbReference type="STRING" id="35608.A0A2U1MMN6"/>
<protein>
    <submittedName>
        <fullName evidence="8">Toll/interleukin-1 receptor (TIR) domain-containing protein</fullName>
    </submittedName>
</protein>
<reference evidence="8 9" key="1">
    <citation type="journal article" date="2018" name="Mol. Plant">
        <title>The genome of Artemisia annua provides insight into the evolution of Asteraceae family and artemisinin biosynthesis.</title>
        <authorList>
            <person name="Shen Q."/>
            <person name="Zhang L."/>
            <person name="Liao Z."/>
            <person name="Wang S."/>
            <person name="Yan T."/>
            <person name="Shi P."/>
            <person name="Liu M."/>
            <person name="Fu X."/>
            <person name="Pan Q."/>
            <person name="Wang Y."/>
            <person name="Lv Z."/>
            <person name="Lu X."/>
            <person name="Zhang F."/>
            <person name="Jiang W."/>
            <person name="Ma Y."/>
            <person name="Chen M."/>
            <person name="Hao X."/>
            <person name="Li L."/>
            <person name="Tang Y."/>
            <person name="Lv G."/>
            <person name="Zhou Y."/>
            <person name="Sun X."/>
            <person name="Brodelius P.E."/>
            <person name="Rose J.K.C."/>
            <person name="Tang K."/>
        </authorList>
    </citation>
    <scope>NUCLEOTIDE SEQUENCE [LARGE SCALE GENOMIC DNA]</scope>
    <source>
        <strain evidence="9">cv. Huhao1</strain>
        <tissue evidence="8">Leaf</tissue>
    </source>
</reference>
<evidence type="ECO:0000256" key="1">
    <source>
        <dbReference type="ARBA" id="ARBA00004170"/>
    </source>
</evidence>
<dbReference type="Gene3D" id="3.80.10.10">
    <property type="entry name" value="Ribonuclease Inhibitor"/>
    <property type="match status" value="1"/>
</dbReference>
<evidence type="ECO:0000259" key="7">
    <source>
        <dbReference type="PROSITE" id="PS50846"/>
    </source>
</evidence>
<dbReference type="Gene3D" id="3.40.50.300">
    <property type="entry name" value="P-loop containing nucleotide triphosphate hydrolases"/>
    <property type="match status" value="1"/>
</dbReference>
<dbReference type="Gene3D" id="1.10.8.430">
    <property type="entry name" value="Helical domain of apoptotic protease-activating factors"/>
    <property type="match status" value="1"/>
</dbReference>
<dbReference type="InterPro" id="IPR036390">
    <property type="entry name" value="WH_DNA-bd_sf"/>
</dbReference>
<dbReference type="Proteomes" id="UP000245207">
    <property type="component" value="Unassembled WGS sequence"/>
</dbReference>
<dbReference type="GO" id="GO:0016020">
    <property type="term" value="C:membrane"/>
    <property type="evidence" value="ECO:0007669"/>
    <property type="project" value="UniProtKB-SubCell"/>
</dbReference>
<dbReference type="AlphaFoldDB" id="A0A2U1MMN6"/>